<dbReference type="STRING" id="1043003.A0A074WDK7"/>
<dbReference type="AlphaFoldDB" id="A0A074WDK7"/>
<dbReference type="InterPro" id="IPR051053">
    <property type="entry name" value="ECH/Chromodomain_protein"/>
</dbReference>
<dbReference type="InterPro" id="IPR001753">
    <property type="entry name" value="Enoyl-CoA_hydra/iso"/>
</dbReference>
<dbReference type="GO" id="GO:0004165">
    <property type="term" value="F:delta(3)-delta(2)-enoyl-CoA isomerase activity"/>
    <property type="evidence" value="ECO:0007669"/>
    <property type="project" value="UniProtKB-ARBA"/>
</dbReference>
<keyword evidence="4" id="KW-0843">Virulence</keyword>
<keyword evidence="6" id="KW-0413">Isomerase</keyword>
<evidence type="ECO:0000256" key="6">
    <source>
        <dbReference type="ARBA" id="ARBA00023235"/>
    </source>
</evidence>
<evidence type="ECO:0000256" key="3">
    <source>
        <dbReference type="ARBA" id="ARBA00005254"/>
    </source>
</evidence>
<name>A0A074WDK7_AURM1</name>
<keyword evidence="8" id="KW-1185">Reference proteome</keyword>
<dbReference type="SUPFAM" id="SSF52096">
    <property type="entry name" value="ClpP/crotonase"/>
    <property type="match status" value="1"/>
</dbReference>
<dbReference type="InterPro" id="IPR029045">
    <property type="entry name" value="ClpP/crotonase-like_dom_sf"/>
</dbReference>
<dbReference type="HOGENOM" id="CLU_009834_6_2_1"/>
<gene>
    <name evidence="7" type="ORF">M437DRAFT_77286</name>
</gene>
<dbReference type="Gene3D" id="3.90.226.10">
    <property type="entry name" value="2-enoyl-CoA Hydratase, Chain A, domain 1"/>
    <property type="match status" value="1"/>
</dbReference>
<sequence>MSDTSDLPLEQWITLEYQDRIAIITINRPDKLNALPKDGFYRITQCLREIETHDEVLVTLLTGKGRFFCAGADVSISRKTPPGVDVWRHGLRETVANNLNNTQAFYSHSKILVTALNGPVVGIAAALISFSDFIYCVPHTYLLTPFSSLGLISEGGAAVGFIRRMGVAKANEALLTSRRLQAKDLEACGFINKIFDCDKGEDERFRELVLDHIRDTMGDHLVASSLIETKAIVTASMRREIDSSMVAELFGGLKRTALGIPQKEFEKIRTGAKRHKL</sequence>
<dbReference type="GO" id="GO:0005782">
    <property type="term" value="C:peroxisomal matrix"/>
    <property type="evidence" value="ECO:0007669"/>
    <property type="project" value="TreeGrafter"/>
</dbReference>
<evidence type="ECO:0000256" key="4">
    <source>
        <dbReference type="ARBA" id="ARBA00023026"/>
    </source>
</evidence>
<dbReference type="PANTHER" id="PTHR43684:SF1">
    <property type="entry name" value="ENOYL-COA DELTA ISOMERASE 2"/>
    <property type="match status" value="1"/>
</dbReference>
<evidence type="ECO:0000313" key="8">
    <source>
        <dbReference type="Proteomes" id="UP000030672"/>
    </source>
</evidence>
<dbReference type="CDD" id="cd06558">
    <property type="entry name" value="crotonase-like"/>
    <property type="match status" value="1"/>
</dbReference>
<keyword evidence="5" id="KW-0576">Peroxisome</keyword>
<protein>
    <submittedName>
        <fullName evidence="7">ClpP/crotonase</fullName>
    </submittedName>
</protein>
<proteinExistence type="inferred from homology"/>
<dbReference type="Pfam" id="PF00378">
    <property type="entry name" value="ECH_1"/>
    <property type="match status" value="1"/>
</dbReference>
<dbReference type="RefSeq" id="XP_040877599.1">
    <property type="nucleotide sequence ID" value="XM_041026777.1"/>
</dbReference>
<comment type="pathway">
    <text evidence="2">Lipid metabolism; fatty acid beta-oxidation.</text>
</comment>
<evidence type="ECO:0000313" key="7">
    <source>
        <dbReference type="EMBL" id="KEQ60576.1"/>
    </source>
</evidence>
<reference evidence="7 8" key="1">
    <citation type="journal article" date="2014" name="BMC Genomics">
        <title>Genome sequencing of four Aureobasidium pullulans varieties: biotechnological potential, stress tolerance, and description of new species.</title>
        <authorList>
            <person name="Gostin Ar C."/>
            <person name="Ohm R.A."/>
            <person name="Kogej T."/>
            <person name="Sonjak S."/>
            <person name="Turk M."/>
            <person name="Zajc J."/>
            <person name="Zalar P."/>
            <person name="Grube M."/>
            <person name="Sun H."/>
            <person name="Han J."/>
            <person name="Sharma A."/>
            <person name="Chiniquy J."/>
            <person name="Ngan C.Y."/>
            <person name="Lipzen A."/>
            <person name="Barry K."/>
            <person name="Grigoriev I.V."/>
            <person name="Gunde-Cimerman N."/>
        </authorList>
    </citation>
    <scope>NUCLEOTIDE SEQUENCE [LARGE SCALE GENOMIC DNA]</scope>
    <source>
        <strain evidence="7 8">CBS 110374</strain>
    </source>
</reference>
<evidence type="ECO:0000256" key="5">
    <source>
        <dbReference type="ARBA" id="ARBA00023140"/>
    </source>
</evidence>
<comment type="subcellular location">
    <subcellularLocation>
        <location evidence="1">Peroxisome</location>
    </subcellularLocation>
</comment>
<evidence type="ECO:0000256" key="1">
    <source>
        <dbReference type="ARBA" id="ARBA00004275"/>
    </source>
</evidence>
<dbReference type="Proteomes" id="UP000030672">
    <property type="component" value="Unassembled WGS sequence"/>
</dbReference>
<evidence type="ECO:0000256" key="2">
    <source>
        <dbReference type="ARBA" id="ARBA00005005"/>
    </source>
</evidence>
<accession>A0A074WDK7</accession>
<dbReference type="GO" id="GO:0006635">
    <property type="term" value="P:fatty acid beta-oxidation"/>
    <property type="evidence" value="ECO:0007669"/>
    <property type="project" value="TreeGrafter"/>
</dbReference>
<dbReference type="PANTHER" id="PTHR43684">
    <property type="match status" value="1"/>
</dbReference>
<organism evidence="7 8">
    <name type="scientific">Aureobasidium melanogenum (strain CBS 110374)</name>
    <name type="common">Aureobasidium pullulans var. melanogenum</name>
    <dbReference type="NCBI Taxonomy" id="1043003"/>
    <lineage>
        <taxon>Eukaryota</taxon>
        <taxon>Fungi</taxon>
        <taxon>Dikarya</taxon>
        <taxon>Ascomycota</taxon>
        <taxon>Pezizomycotina</taxon>
        <taxon>Dothideomycetes</taxon>
        <taxon>Dothideomycetidae</taxon>
        <taxon>Dothideales</taxon>
        <taxon>Saccotheciaceae</taxon>
        <taxon>Aureobasidium</taxon>
    </lineage>
</organism>
<dbReference type="GeneID" id="63920150"/>
<comment type="similarity">
    <text evidence="3">Belongs to the enoyl-CoA hydratase/isomerase family.</text>
</comment>
<dbReference type="EMBL" id="KL584842">
    <property type="protein sequence ID" value="KEQ60576.1"/>
    <property type="molecule type" value="Genomic_DNA"/>
</dbReference>
<dbReference type="FunFam" id="3.90.226.10:FF:000048">
    <property type="entry name" value="3,2-trans-enoyl-CoA isomerase"/>
    <property type="match status" value="1"/>
</dbReference>